<dbReference type="EC" id="2.1.1.-" evidence="6"/>
<name>A0A6J1NQ19_BICAN</name>
<reference evidence="9" key="1">
    <citation type="submission" date="2025-08" db="UniProtKB">
        <authorList>
            <consortium name="RefSeq"/>
        </authorList>
    </citation>
    <scope>IDENTIFICATION</scope>
</reference>
<dbReference type="PANTHER" id="PTHR12315:SF1">
    <property type="entry name" value="RNA 5'-MONOPHOSPHATE METHYLTRANSFERASE"/>
    <property type="match status" value="1"/>
</dbReference>
<protein>
    <recommendedName>
        <fullName evidence="6">RNA methyltransferase</fullName>
        <ecNumber evidence="6">2.1.1.-</ecNumber>
    </recommendedName>
</protein>
<dbReference type="Pfam" id="PF06859">
    <property type="entry name" value="Bin3"/>
    <property type="match status" value="1"/>
</dbReference>
<dbReference type="CDD" id="cd02440">
    <property type="entry name" value="AdoMet_MTases"/>
    <property type="match status" value="1"/>
</dbReference>
<dbReference type="KEGG" id="bany:112054300"/>
<dbReference type="GO" id="GO:2000632">
    <property type="term" value="P:negative regulation of pre-miRNA processing"/>
    <property type="evidence" value="ECO:0007669"/>
    <property type="project" value="TreeGrafter"/>
</dbReference>
<evidence type="ECO:0000256" key="1">
    <source>
        <dbReference type="ARBA" id="ARBA00008361"/>
    </source>
</evidence>
<accession>A0A6J1NQ19</accession>
<dbReference type="GO" id="GO:0032259">
    <property type="term" value="P:methylation"/>
    <property type="evidence" value="ECO:0007669"/>
    <property type="project" value="UniProtKB-KW"/>
</dbReference>
<dbReference type="InterPro" id="IPR024160">
    <property type="entry name" value="BIN3_SAM-bd_dom"/>
</dbReference>
<keyword evidence="4 5" id="KW-0949">S-adenosyl-L-methionine</keyword>
<evidence type="ECO:0000313" key="9">
    <source>
        <dbReference type="RefSeq" id="XP_023949785.2"/>
    </source>
</evidence>
<evidence type="ECO:0000313" key="8">
    <source>
        <dbReference type="Proteomes" id="UP001652582"/>
    </source>
</evidence>
<keyword evidence="2 6" id="KW-0489">Methyltransferase</keyword>
<dbReference type="AlphaFoldDB" id="A0A6J1NQ19"/>
<proteinExistence type="inferred from homology"/>
<keyword evidence="8" id="KW-1185">Reference proteome</keyword>
<dbReference type="GO" id="GO:0008171">
    <property type="term" value="F:O-methyltransferase activity"/>
    <property type="evidence" value="ECO:0007669"/>
    <property type="project" value="UniProtKB-UniRule"/>
</dbReference>
<dbReference type="PANTHER" id="PTHR12315">
    <property type="entry name" value="BICOID-INTERACTING PROTEIN RELATED"/>
    <property type="match status" value="1"/>
</dbReference>
<dbReference type="SUPFAM" id="SSF53335">
    <property type="entry name" value="S-adenosyl-L-methionine-dependent methyltransferases"/>
    <property type="match status" value="1"/>
</dbReference>
<evidence type="ECO:0000256" key="2">
    <source>
        <dbReference type="ARBA" id="ARBA00022603"/>
    </source>
</evidence>
<dbReference type="GO" id="GO:0005737">
    <property type="term" value="C:cytoplasm"/>
    <property type="evidence" value="ECO:0007669"/>
    <property type="project" value="TreeGrafter"/>
</dbReference>
<dbReference type="PROSITE" id="PS51515">
    <property type="entry name" value="BIN3_SAM"/>
    <property type="match status" value="1"/>
</dbReference>
<dbReference type="Gene3D" id="3.40.50.150">
    <property type="entry name" value="Vaccinia Virus protein VP39"/>
    <property type="match status" value="1"/>
</dbReference>
<evidence type="ECO:0000259" key="7">
    <source>
        <dbReference type="PROSITE" id="PS51515"/>
    </source>
</evidence>
<dbReference type="OrthoDB" id="273070at2759"/>
<gene>
    <name evidence="9" type="primary">LOC112054300</name>
</gene>
<dbReference type="InterPro" id="IPR029063">
    <property type="entry name" value="SAM-dependent_MTases_sf"/>
</dbReference>
<evidence type="ECO:0000256" key="5">
    <source>
        <dbReference type="PROSITE-ProRule" id="PRU00848"/>
    </source>
</evidence>
<dbReference type="GO" id="GO:0008173">
    <property type="term" value="F:RNA methyltransferase activity"/>
    <property type="evidence" value="ECO:0007669"/>
    <property type="project" value="UniProtKB-UniRule"/>
</dbReference>
<organism evidence="8 9">
    <name type="scientific">Bicyclus anynana</name>
    <name type="common">Squinting bush brown butterfly</name>
    <dbReference type="NCBI Taxonomy" id="110368"/>
    <lineage>
        <taxon>Eukaryota</taxon>
        <taxon>Metazoa</taxon>
        <taxon>Ecdysozoa</taxon>
        <taxon>Arthropoda</taxon>
        <taxon>Hexapoda</taxon>
        <taxon>Insecta</taxon>
        <taxon>Pterygota</taxon>
        <taxon>Neoptera</taxon>
        <taxon>Endopterygota</taxon>
        <taxon>Lepidoptera</taxon>
        <taxon>Glossata</taxon>
        <taxon>Ditrysia</taxon>
        <taxon>Papilionoidea</taxon>
        <taxon>Nymphalidae</taxon>
        <taxon>Satyrinae</taxon>
        <taxon>Satyrini</taxon>
        <taxon>Mycalesina</taxon>
        <taxon>Bicyclus</taxon>
    </lineage>
</organism>
<dbReference type="Proteomes" id="UP001652582">
    <property type="component" value="Chromosome 3"/>
</dbReference>
<feature type="domain" description="Bin3-type SAM" evidence="7">
    <location>
        <begin position="1"/>
        <end position="245"/>
    </location>
</feature>
<dbReference type="RefSeq" id="XP_023949785.2">
    <property type="nucleotide sequence ID" value="XM_024094017.2"/>
</dbReference>
<sequence length="245" mass="28589">MSRPVQDVAELTYNGNNPGAVKFGNFINYYSFHSSKERTNNLHPNMFPLKDDESNSFVCLDIGCNTGELTKDLYFYLKESYGNLDVKILAIDIDPTLIERATEDNDITDITFVTCDIVSDTGRKLIQEYKEAHNKQMYDVIFCFSVTMWIHINNGDEKLIDLLNFLKDNARSLIIEPQPWKCYKNAQRRMKRSGKNFELYELLKIRDNVDKKIEEILDNNSHTKVYESASSSWNRKIQSYHLKIK</sequence>
<evidence type="ECO:0000256" key="6">
    <source>
        <dbReference type="RuleBase" id="RU367087"/>
    </source>
</evidence>
<evidence type="ECO:0000256" key="3">
    <source>
        <dbReference type="ARBA" id="ARBA00022679"/>
    </source>
</evidence>
<keyword evidence="3 6" id="KW-0808">Transferase</keyword>
<dbReference type="GeneID" id="112054300"/>
<comment type="similarity">
    <text evidence="1 6">Belongs to the methyltransferase superfamily.</text>
</comment>
<evidence type="ECO:0000256" key="4">
    <source>
        <dbReference type="ARBA" id="ARBA00022691"/>
    </source>
</evidence>
<dbReference type="InterPro" id="IPR010675">
    <property type="entry name" value="Bin3_C"/>
</dbReference>
<dbReference type="InterPro" id="IPR039772">
    <property type="entry name" value="Bin3-like"/>
</dbReference>